<dbReference type="EMBL" id="JALJOV010000163">
    <property type="protein sequence ID" value="KAK9866431.1"/>
    <property type="molecule type" value="Genomic_DNA"/>
</dbReference>
<proteinExistence type="predicted"/>
<keyword evidence="2" id="KW-1185">Reference proteome</keyword>
<reference evidence="1 2" key="1">
    <citation type="journal article" date="2024" name="Nat. Commun.">
        <title>Phylogenomics reveals the evolutionary origins of lichenization in chlorophyte algae.</title>
        <authorList>
            <person name="Puginier C."/>
            <person name="Libourel C."/>
            <person name="Otte J."/>
            <person name="Skaloud P."/>
            <person name="Haon M."/>
            <person name="Grisel S."/>
            <person name="Petersen M."/>
            <person name="Berrin J.G."/>
            <person name="Delaux P.M."/>
            <person name="Dal Grande F."/>
            <person name="Keller J."/>
        </authorList>
    </citation>
    <scope>NUCLEOTIDE SEQUENCE [LARGE SCALE GENOMIC DNA]</scope>
    <source>
        <strain evidence="1 2">SAG 2523</strain>
    </source>
</reference>
<dbReference type="Proteomes" id="UP001485043">
    <property type="component" value="Unassembled WGS sequence"/>
</dbReference>
<name>A0AAW1TDA0_9CHLO</name>
<organism evidence="1 2">
    <name type="scientific">Apatococcus fuscideae</name>
    <dbReference type="NCBI Taxonomy" id="2026836"/>
    <lineage>
        <taxon>Eukaryota</taxon>
        <taxon>Viridiplantae</taxon>
        <taxon>Chlorophyta</taxon>
        <taxon>core chlorophytes</taxon>
        <taxon>Trebouxiophyceae</taxon>
        <taxon>Chlorellales</taxon>
        <taxon>Chlorellaceae</taxon>
        <taxon>Apatococcus</taxon>
    </lineage>
</organism>
<evidence type="ECO:0000313" key="2">
    <source>
        <dbReference type="Proteomes" id="UP001485043"/>
    </source>
</evidence>
<dbReference type="AlphaFoldDB" id="A0AAW1TDA0"/>
<evidence type="ECO:0000313" key="1">
    <source>
        <dbReference type="EMBL" id="KAK9866431.1"/>
    </source>
</evidence>
<comment type="caution">
    <text evidence="1">The sequence shown here is derived from an EMBL/GenBank/DDBJ whole genome shotgun (WGS) entry which is preliminary data.</text>
</comment>
<sequence length="152" mass="16548">MSMAKAEEGTTPVTVTRLIEAHQKSTEGPTLDTVLPSRSMACLAIVTVYKSQGLAKYLGVPSRPDVSPLTKAMKDAQNIGRCISELIAAWRQLRFQQSREHGLGSLVVNKVLQGGNMNMPWHVRVKGMLEHLLGHFPGRLVPKDVPAVALAL</sequence>
<accession>A0AAW1TDA0</accession>
<gene>
    <name evidence="1" type="ORF">WJX84_008992</name>
</gene>
<protein>
    <submittedName>
        <fullName evidence="1">Uncharacterized protein</fullName>
    </submittedName>
</protein>